<dbReference type="InterPro" id="IPR000531">
    <property type="entry name" value="Beta-barrel_TonB"/>
</dbReference>
<evidence type="ECO:0000259" key="13">
    <source>
        <dbReference type="Pfam" id="PF00593"/>
    </source>
</evidence>
<dbReference type="EMBL" id="JASGWX010000014">
    <property type="protein sequence ID" value="MDP4485535.1"/>
    <property type="molecule type" value="Genomic_DNA"/>
</dbReference>
<keyword evidence="3 9" id="KW-1134">Transmembrane beta strand</keyword>
<dbReference type="InterPro" id="IPR037066">
    <property type="entry name" value="Plug_dom_sf"/>
</dbReference>
<dbReference type="PROSITE" id="PS01156">
    <property type="entry name" value="TONB_DEPENDENT_REC_2"/>
    <property type="match status" value="1"/>
</dbReference>
<keyword evidence="2 9" id="KW-0813">Transport</keyword>
<proteinExistence type="inferred from homology"/>
<evidence type="ECO:0000256" key="11">
    <source>
        <dbReference type="RuleBase" id="RU003357"/>
    </source>
</evidence>
<dbReference type="InterPro" id="IPR039426">
    <property type="entry name" value="TonB-dep_rcpt-like"/>
</dbReference>
<evidence type="ECO:0000256" key="5">
    <source>
        <dbReference type="ARBA" id="ARBA00022729"/>
    </source>
</evidence>
<feature type="domain" description="TonB-dependent receptor-like beta-barrel" evidence="13">
    <location>
        <begin position="205"/>
        <end position="678"/>
    </location>
</feature>
<sequence length="721" mass="80018">MVYKSKTQKTYLLSPVALFISCVLSPFAFADDTSLEVIDVHGHAQNKHLALGSSESLLSDLGVDFSAAGGVSNLPILNGLMGDRVKVLVDGADVTAACANHMNPPLSYISANQITSYNVVAGVSPVSAGGDNIAGVISVNSISPEYSNSNELDWHSGYVSAKYSSVDNGRKLGVGARLASDTFSLNYQGSFSDADSYEDGNGDVALDTLYRAQNHSLTAAMRDDKQQLVIKLTHQKIPYQGFANQYMDMTDNTSYGAIAQYKRSFDNSELEGQVNWHSVKHEMGFFSEEKTGMMRMKTDAQDISTQLKWRIALNKSSSILLAQEYYNYRIDDWWPGIEGSTMMGPNDYVNINNGKRERIAAFAEYESQINTKLWLNAGVRIESINTQVGEVQPYNDGMSMMDMDDMSDMGSMESMTMSDTSTDNTVAAQNFNAGDRDKTDTIVDANLLINYQITNYDELQFGLARKNRAPNLYERYSWGVSNMATTMIGWYGDGNGYIGNPDLGVETAHTLSATYIKQAKDDGWRLSTNVWYTDVNDYIDADIVRSFNSYDLDNTARNILQFTNVDAILYGAKIDLTANIYESKQLGNWQLHANVTNTRGKRDDTNQPLYQIKPLQTQLGISQQMGRFENALSWQWVDTKTRVDNNRFENQTDSYSLVNLSSKATWDSLTLSAEVSNVFDEYYQLPLGGVSIAALKQDSSNGFEQLAGQGRSFNVSISYAF</sequence>
<dbReference type="PROSITE" id="PS51257">
    <property type="entry name" value="PROKAR_LIPOPROTEIN"/>
    <property type="match status" value="1"/>
</dbReference>
<dbReference type="Proteomes" id="UP001242314">
    <property type="component" value="Unassembled WGS sequence"/>
</dbReference>
<keyword evidence="4 9" id="KW-0812">Transmembrane</keyword>
<feature type="chain" id="PRO_5045254987" evidence="12">
    <location>
        <begin position="31"/>
        <end position="721"/>
    </location>
</feature>
<protein>
    <submittedName>
        <fullName evidence="15">TonB-dependent receptor</fullName>
    </submittedName>
</protein>
<feature type="domain" description="TonB-dependent receptor plug" evidence="14">
    <location>
        <begin position="54"/>
        <end position="136"/>
    </location>
</feature>
<comment type="caution">
    <text evidence="15">The sequence shown here is derived from an EMBL/GenBank/DDBJ whole genome shotgun (WGS) entry which is preliminary data.</text>
</comment>
<dbReference type="SUPFAM" id="SSF56935">
    <property type="entry name" value="Porins"/>
    <property type="match status" value="1"/>
</dbReference>
<evidence type="ECO:0000313" key="15">
    <source>
        <dbReference type="EMBL" id="MDP4485535.1"/>
    </source>
</evidence>
<dbReference type="Gene3D" id="2.40.170.20">
    <property type="entry name" value="TonB-dependent receptor, beta-barrel domain"/>
    <property type="match status" value="1"/>
</dbReference>
<dbReference type="InterPro" id="IPR036942">
    <property type="entry name" value="Beta-barrel_TonB_sf"/>
</dbReference>
<evidence type="ECO:0000256" key="12">
    <source>
        <dbReference type="SAM" id="SignalP"/>
    </source>
</evidence>
<dbReference type="RefSeq" id="WP_039487200.1">
    <property type="nucleotide sequence ID" value="NZ_JASGWX010000014.1"/>
</dbReference>
<evidence type="ECO:0000256" key="10">
    <source>
        <dbReference type="PROSITE-ProRule" id="PRU10144"/>
    </source>
</evidence>
<accession>A0ABT9GI33</accession>
<dbReference type="Pfam" id="PF07715">
    <property type="entry name" value="Plug"/>
    <property type="match status" value="1"/>
</dbReference>
<dbReference type="PANTHER" id="PTHR30069:SF49">
    <property type="entry name" value="OUTER MEMBRANE PROTEIN C"/>
    <property type="match status" value="1"/>
</dbReference>
<name>A0ABT9GI33_9GAMM</name>
<gene>
    <name evidence="15" type="ORF">QDH73_16110</name>
</gene>
<dbReference type="Pfam" id="PF00593">
    <property type="entry name" value="TonB_dep_Rec_b-barrel"/>
    <property type="match status" value="1"/>
</dbReference>
<keyword evidence="5 12" id="KW-0732">Signal</keyword>
<keyword evidence="16" id="KW-1185">Reference proteome</keyword>
<evidence type="ECO:0000313" key="16">
    <source>
        <dbReference type="Proteomes" id="UP001242314"/>
    </source>
</evidence>
<feature type="short sequence motif" description="TonB C-terminal box" evidence="10">
    <location>
        <begin position="704"/>
        <end position="721"/>
    </location>
</feature>
<evidence type="ECO:0000256" key="3">
    <source>
        <dbReference type="ARBA" id="ARBA00022452"/>
    </source>
</evidence>
<dbReference type="InterPro" id="IPR010917">
    <property type="entry name" value="TonB_rcpt_CS"/>
</dbReference>
<keyword evidence="6 11" id="KW-0798">TonB box</keyword>
<dbReference type="PANTHER" id="PTHR30069">
    <property type="entry name" value="TONB-DEPENDENT OUTER MEMBRANE RECEPTOR"/>
    <property type="match status" value="1"/>
</dbReference>
<organism evidence="15 16">
    <name type="scientific">Pseudoalteromonas distincta</name>
    <dbReference type="NCBI Taxonomy" id="77608"/>
    <lineage>
        <taxon>Bacteria</taxon>
        <taxon>Pseudomonadati</taxon>
        <taxon>Pseudomonadota</taxon>
        <taxon>Gammaproteobacteria</taxon>
        <taxon>Alteromonadales</taxon>
        <taxon>Pseudoalteromonadaceae</taxon>
        <taxon>Pseudoalteromonas</taxon>
    </lineage>
</organism>
<keyword evidence="8 9" id="KW-0998">Cell outer membrane</keyword>
<dbReference type="PROSITE" id="PS52016">
    <property type="entry name" value="TONB_DEPENDENT_REC_3"/>
    <property type="match status" value="1"/>
</dbReference>
<evidence type="ECO:0000256" key="6">
    <source>
        <dbReference type="ARBA" id="ARBA00023077"/>
    </source>
</evidence>
<keyword evidence="15" id="KW-0675">Receptor</keyword>
<feature type="signal peptide" evidence="12">
    <location>
        <begin position="1"/>
        <end position="30"/>
    </location>
</feature>
<keyword evidence="7 9" id="KW-0472">Membrane</keyword>
<evidence type="ECO:0000256" key="9">
    <source>
        <dbReference type="PROSITE-ProRule" id="PRU01360"/>
    </source>
</evidence>
<dbReference type="Gene3D" id="2.170.130.10">
    <property type="entry name" value="TonB-dependent receptor, plug domain"/>
    <property type="match status" value="1"/>
</dbReference>
<reference evidence="15 16" key="1">
    <citation type="submission" date="2023-04" db="EMBL/GenBank/DDBJ databases">
        <title>Novel Pseudoalteromonas species isolated from Pacific coral.</title>
        <authorList>
            <person name="Videau P."/>
            <person name="Shlafstein M.D."/>
            <person name="Oline D.K."/>
            <person name="Strangman W.K."/>
            <person name="Hahnke R.L."/>
            <person name="Saw J.H."/>
            <person name="Ushijima B."/>
        </authorList>
    </citation>
    <scope>NUCLEOTIDE SEQUENCE [LARGE SCALE GENOMIC DNA]</scope>
    <source>
        <strain evidence="15 16">LMG 14908</strain>
    </source>
</reference>
<evidence type="ECO:0000256" key="7">
    <source>
        <dbReference type="ARBA" id="ARBA00023136"/>
    </source>
</evidence>
<evidence type="ECO:0000259" key="14">
    <source>
        <dbReference type="Pfam" id="PF07715"/>
    </source>
</evidence>
<evidence type="ECO:0000256" key="2">
    <source>
        <dbReference type="ARBA" id="ARBA00022448"/>
    </source>
</evidence>
<evidence type="ECO:0000256" key="1">
    <source>
        <dbReference type="ARBA" id="ARBA00004571"/>
    </source>
</evidence>
<evidence type="ECO:0000256" key="8">
    <source>
        <dbReference type="ARBA" id="ARBA00023237"/>
    </source>
</evidence>
<comment type="similarity">
    <text evidence="9 11">Belongs to the TonB-dependent receptor family.</text>
</comment>
<evidence type="ECO:0000256" key="4">
    <source>
        <dbReference type="ARBA" id="ARBA00022692"/>
    </source>
</evidence>
<dbReference type="InterPro" id="IPR012910">
    <property type="entry name" value="Plug_dom"/>
</dbReference>
<comment type="subcellular location">
    <subcellularLocation>
        <location evidence="1 9">Cell outer membrane</location>
        <topology evidence="1 9">Multi-pass membrane protein</topology>
    </subcellularLocation>
</comment>